<proteinExistence type="predicted"/>
<dbReference type="Pfam" id="PF01535">
    <property type="entry name" value="PPR"/>
    <property type="match status" value="2"/>
</dbReference>
<dbReference type="InterPro" id="IPR011990">
    <property type="entry name" value="TPR-like_helical_dom_sf"/>
</dbReference>
<dbReference type="FunFam" id="1.25.40.10:FF:000158">
    <property type="entry name" value="pentatricopeptide repeat-containing protein At2g33680"/>
    <property type="match status" value="1"/>
</dbReference>
<organism evidence="3 4">
    <name type="scientific">Adiantum capillus-veneris</name>
    <name type="common">Maidenhair fern</name>
    <dbReference type="NCBI Taxonomy" id="13818"/>
    <lineage>
        <taxon>Eukaryota</taxon>
        <taxon>Viridiplantae</taxon>
        <taxon>Streptophyta</taxon>
        <taxon>Embryophyta</taxon>
        <taxon>Tracheophyta</taxon>
        <taxon>Polypodiopsida</taxon>
        <taxon>Polypodiidae</taxon>
        <taxon>Polypodiales</taxon>
        <taxon>Pteridineae</taxon>
        <taxon>Pteridaceae</taxon>
        <taxon>Vittarioideae</taxon>
        <taxon>Adiantum</taxon>
    </lineage>
</organism>
<dbReference type="EMBL" id="JABFUD020000001">
    <property type="protein sequence ID" value="KAI5084838.1"/>
    <property type="molecule type" value="Genomic_DNA"/>
</dbReference>
<dbReference type="Gene3D" id="1.25.40.10">
    <property type="entry name" value="Tetratricopeptide repeat domain"/>
    <property type="match status" value="7"/>
</dbReference>
<dbReference type="SUPFAM" id="SSF48452">
    <property type="entry name" value="TPR-like"/>
    <property type="match status" value="1"/>
</dbReference>
<feature type="repeat" description="PPR" evidence="2">
    <location>
        <begin position="185"/>
        <end position="219"/>
    </location>
</feature>
<dbReference type="GO" id="GO:0003723">
    <property type="term" value="F:RNA binding"/>
    <property type="evidence" value="ECO:0007669"/>
    <property type="project" value="InterPro"/>
</dbReference>
<keyword evidence="4" id="KW-1185">Reference proteome</keyword>
<evidence type="ECO:0000256" key="1">
    <source>
        <dbReference type="ARBA" id="ARBA00022737"/>
    </source>
</evidence>
<evidence type="ECO:0000256" key="2">
    <source>
        <dbReference type="PROSITE-ProRule" id="PRU00708"/>
    </source>
</evidence>
<dbReference type="InterPro" id="IPR046960">
    <property type="entry name" value="PPR_At4g14850-like_plant"/>
</dbReference>
<accession>A0A9D4VEK9</accession>
<name>A0A9D4VEK9_ADICA</name>
<feature type="repeat" description="PPR" evidence="2">
    <location>
        <begin position="546"/>
        <end position="580"/>
    </location>
</feature>
<dbReference type="PROSITE" id="PS51375">
    <property type="entry name" value="PPR"/>
    <property type="match status" value="6"/>
</dbReference>
<evidence type="ECO:0000313" key="3">
    <source>
        <dbReference type="EMBL" id="KAI5084838.1"/>
    </source>
</evidence>
<dbReference type="GO" id="GO:0048731">
    <property type="term" value="P:system development"/>
    <property type="evidence" value="ECO:0007669"/>
    <property type="project" value="UniProtKB-ARBA"/>
</dbReference>
<feature type="repeat" description="PPR" evidence="2">
    <location>
        <begin position="283"/>
        <end position="317"/>
    </location>
</feature>
<keyword evidence="1" id="KW-0677">Repeat</keyword>
<dbReference type="PANTHER" id="PTHR24015:SF548">
    <property type="entry name" value="OS08G0340900 PROTEIN"/>
    <property type="match status" value="1"/>
</dbReference>
<evidence type="ECO:0000313" key="4">
    <source>
        <dbReference type="Proteomes" id="UP000886520"/>
    </source>
</evidence>
<feature type="repeat" description="PPR" evidence="2">
    <location>
        <begin position="445"/>
        <end position="479"/>
    </location>
</feature>
<comment type="caution">
    <text evidence="3">The sequence shown here is derived from an EMBL/GenBank/DDBJ whole genome shotgun (WGS) entry which is preliminary data.</text>
</comment>
<feature type="repeat" description="PPR" evidence="2">
    <location>
        <begin position="345"/>
        <end position="379"/>
    </location>
</feature>
<dbReference type="PANTHER" id="PTHR24015">
    <property type="entry name" value="OS07G0578800 PROTEIN-RELATED"/>
    <property type="match status" value="1"/>
</dbReference>
<dbReference type="Pfam" id="PF13041">
    <property type="entry name" value="PPR_2"/>
    <property type="match status" value="4"/>
</dbReference>
<dbReference type="NCBIfam" id="TIGR00756">
    <property type="entry name" value="PPR"/>
    <property type="match status" value="5"/>
</dbReference>
<sequence length="701" mass="77884">MLVARGRPGAKPRPCRFCVQVCISTLASHLRWCARFNAFQEGMAAHHHIIKNDLHRNPFLHNLLVHFYGECGALDAAEALFALCPRDVFSYNFMITAFVHAKQHNEALHFFHYMHLEAILPDRVTYAAVFSSLASLSLVEAARFLHACVLHCLNVSVATAIMHMYGKFGSLHDVQLMFRNILAPDVVAWNCALGVHVDHHKFEEALALYREMKHEGVDPDKVTFIRLLSACGVMHVSEQFHFEITCKGFDLDTVVGNALVNMYVKLSCIKSAELVFEKMPEHSVASWNTLIGAYTERNERVKVLGLFNRMQEEGFKPNKITLLNIIPACPPCDALKLFEAMNDGDVVLWNALLSSFVTDRKHGQAIQLFVQMQGEGVMPNECTFKAVMSICSSEHSLPFGKEMHVRATSLLEHSISVGNALITMYGRCFSLVHAKSTFNVLLDRNVITWTIMLTLLTQRTQFAEAVQAFDRLLLEGVLPDEFVLAGTLDACVGLISIDKGKHIHARILGMKSTVETVMGTALLSLYADCGCLRAAENIFDQIFEQTTISHNAIIIAFAHHGQAQRALSLFERMQAKDVTADSNTFLGLMTACSHCGLIEEGIFHFCLMQSTHELPWMAEHFDCVIDIFGRAGQVNASLLVIDTLHVNPTALTYRTLFSACCKSGDVICGLGAANQAFLLEPENGGCYFMLQNVICSGSFLG</sequence>
<dbReference type="GO" id="GO:0009451">
    <property type="term" value="P:RNA modification"/>
    <property type="evidence" value="ECO:0007669"/>
    <property type="project" value="InterPro"/>
</dbReference>
<protein>
    <recommendedName>
        <fullName evidence="5">Pentatricopeptide repeat-containing protein</fullName>
    </recommendedName>
</protein>
<feature type="repeat" description="PPR" evidence="2">
    <location>
        <begin position="87"/>
        <end position="121"/>
    </location>
</feature>
<dbReference type="OrthoDB" id="185373at2759"/>
<dbReference type="Proteomes" id="UP000886520">
    <property type="component" value="Chromosome 1"/>
</dbReference>
<dbReference type="InterPro" id="IPR002885">
    <property type="entry name" value="PPR_rpt"/>
</dbReference>
<evidence type="ECO:0008006" key="5">
    <source>
        <dbReference type="Google" id="ProtNLM"/>
    </source>
</evidence>
<dbReference type="AlphaFoldDB" id="A0A9D4VEK9"/>
<gene>
    <name evidence="3" type="ORF">GOP47_0001007</name>
</gene>
<reference evidence="3" key="1">
    <citation type="submission" date="2021-01" db="EMBL/GenBank/DDBJ databases">
        <title>Adiantum capillus-veneris genome.</title>
        <authorList>
            <person name="Fang Y."/>
            <person name="Liao Q."/>
        </authorList>
    </citation>
    <scope>NUCLEOTIDE SEQUENCE</scope>
    <source>
        <strain evidence="3">H3</strain>
        <tissue evidence="3">Leaf</tissue>
    </source>
</reference>